<dbReference type="Proteomes" id="UP000325315">
    <property type="component" value="Unassembled WGS sequence"/>
</dbReference>
<dbReference type="OrthoDB" id="996821at2759"/>
<keyword evidence="3" id="KW-1185">Reference proteome</keyword>
<dbReference type="InterPro" id="IPR021109">
    <property type="entry name" value="Peptidase_aspartic_dom_sf"/>
</dbReference>
<comment type="caution">
    <text evidence="2">The sequence shown here is derived from an EMBL/GenBank/DDBJ whole genome shotgun (WGS) entry which is preliminary data.</text>
</comment>
<dbReference type="Gene3D" id="2.40.70.10">
    <property type="entry name" value="Acid Proteases"/>
    <property type="match status" value="1"/>
</dbReference>
<dbReference type="PANTHER" id="PTHR32108:SF5">
    <property type="entry name" value="DYNACTIN SUBUNIT 1-LIKE"/>
    <property type="match status" value="1"/>
</dbReference>
<accession>A0A5B6WYN8</accession>
<dbReference type="CDD" id="cd00303">
    <property type="entry name" value="retropepsin_like"/>
    <property type="match status" value="1"/>
</dbReference>
<dbReference type="EMBL" id="SMMG02000001">
    <property type="protein sequence ID" value="KAA3487091.1"/>
    <property type="molecule type" value="Genomic_DNA"/>
</dbReference>
<feature type="compositionally biased region" description="Basic and acidic residues" evidence="1">
    <location>
        <begin position="198"/>
        <end position="209"/>
    </location>
</feature>
<name>A0A5B6WYN8_9ROSI</name>
<gene>
    <name evidence="2" type="ORF">EPI10_030944</name>
</gene>
<evidence type="ECO:0000313" key="2">
    <source>
        <dbReference type="EMBL" id="KAA3487091.1"/>
    </source>
</evidence>
<dbReference type="PANTHER" id="PTHR32108">
    <property type="entry name" value="DNA-DIRECTED RNA POLYMERASE SUBUNIT ALPHA"/>
    <property type="match status" value="1"/>
</dbReference>
<proteinExistence type="predicted"/>
<reference evidence="3" key="1">
    <citation type="journal article" date="2019" name="Plant Biotechnol. J.">
        <title>Genome sequencing of the Australian wild diploid species Gossypium australe highlights disease resistance and delayed gland morphogenesis.</title>
        <authorList>
            <person name="Cai Y."/>
            <person name="Cai X."/>
            <person name="Wang Q."/>
            <person name="Wang P."/>
            <person name="Zhang Y."/>
            <person name="Cai C."/>
            <person name="Xu Y."/>
            <person name="Wang K."/>
            <person name="Zhou Z."/>
            <person name="Wang C."/>
            <person name="Geng S."/>
            <person name="Li B."/>
            <person name="Dong Q."/>
            <person name="Hou Y."/>
            <person name="Wang H."/>
            <person name="Ai P."/>
            <person name="Liu Z."/>
            <person name="Yi F."/>
            <person name="Sun M."/>
            <person name="An G."/>
            <person name="Cheng J."/>
            <person name="Zhang Y."/>
            <person name="Shi Q."/>
            <person name="Xie Y."/>
            <person name="Shi X."/>
            <person name="Chang Y."/>
            <person name="Huang F."/>
            <person name="Chen Y."/>
            <person name="Hong S."/>
            <person name="Mi L."/>
            <person name="Sun Q."/>
            <person name="Zhang L."/>
            <person name="Zhou B."/>
            <person name="Peng R."/>
            <person name="Zhang X."/>
            <person name="Liu F."/>
        </authorList>
    </citation>
    <scope>NUCLEOTIDE SEQUENCE [LARGE SCALE GENOMIC DNA]</scope>
    <source>
        <strain evidence="3">cv. PA1801</strain>
    </source>
</reference>
<protein>
    <submittedName>
        <fullName evidence="2">Uncharacterized protein</fullName>
    </submittedName>
</protein>
<evidence type="ECO:0000256" key="1">
    <source>
        <dbReference type="SAM" id="MobiDB-lite"/>
    </source>
</evidence>
<evidence type="ECO:0000313" key="3">
    <source>
        <dbReference type="Proteomes" id="UP000325315"/>
    </source>
</evidence>
<sequence>MKVLNETYVTKDISVNKLDRLVSNISADNFIYFSDDEIPPGGMGSTKALHITTRCKGYTLPSVLIDNGSALNVLPLATLKRFPIDNSHMKACQNIVRAFDDTERRVMGRIDVPLLIRPNTYEVDFLVMDIKPSYNCLLGRPWIHSAGAVPSSLHQKLKLVAENRLVTINAEEDVIATVTSEAPYLETNEEAIESIQDHQDGITNDDGKRSTTRKRIGQISPRENLDPDAEGEKRPLWSGFKPEAKQIKKEMEKKQERRRARLNGEDVKWEPMTFPHISHTFISGGIIYPGRGSPRDKYPYINAIHDEVTNQGNLSGVCPYEPRSTIDNWTTEEFPVVFRDDTESLDINDMSNDTTDSEVCFKQDMCSEESKDFENDTECDLPPDLLRMVEQEEKQNLPHKESVEMVNLGEGQEVKIGARITAKTRRNLIELLHEFKDVFAWSYQDMPGLSTDIAVHRLPIREECKPVQQKL</sequence>
<organism evidence="2 3">
    <name type="scientific">Gossypium australe</name>
    <dbReference type="NCBI Taxonomy" id="47621"/>
    <lineage>
        <taxon>Eukaryota</taxon>
        <taxon>Viridiplantae</taxon>
        <taxon>Streptophyta</taxon>
        <taxon>Embryophyta</taxon>
        <taxon>Tracheophyta</taxon>
        <taxon>Spermatophyta</taxon>
        <taxon>Magnoliopsida</taxon>
        <taxon>eudicotyledons</taxon>
        <taxon>Gunneridae</taxon>
        <taxon>Pentapetalae</taxon>
        <taxon>rosids</taxon>
        <taxon>malvids</taxon>
        <taxon>Malvales</taxon>
        <taxon>Malvaceae</taxon>
        <taxon>Malvoideae</taxon>
        <taxon>Gossypium</taxon>
    </lineage>
</organism>
<feature type="region of interest" description="Disordered" evidence="1">
    <location>
        <begin position="198"/>
        <end position="236"/>
    </location>
</feature>
<dbReference type="AlphaFoldDB" id="A0A5B6WYN8"/>